<accession>A0ABV1GHT2</accession>
<dbReference type="InterPro" id="IPR050640">
    <property type="entry name" value="Bact_2-comp_sensor_kinase"/>
</dbReference>
<keyword evidence="2" id="KW-0597">Phosphoprotein</keyword>
<keyword evidence="3 7" id="KW-0808">Transferase</keyword>
<dbReference type="PANTHER" id="PTHR34220">
    <property type="entry name" value="SENSOR HISTIDINE KINASE YPDA"/>
    <property type="match status" value="1"/>
</dbReference>
<dbReference type="EMBL" id="JBBMFA010000103">
    <property type="protein sequence ID" value="MEQ2521207.1"/>
    <property type="molecule type" value="Genomic_DNA"/>
</dbReference>
<reference evidence="7 8" key="1">
    <citation type="submission" date="2024-03" db="EMBL/GenBank/DDBJ databases">
        <title>Human intestinal bacterial collection.</title>
        <authorList>
            <person name="Pauvert C."/>
            <person name="Hitch T.C.A."/>
            <person name="Clavel T."/>
        </authorList>
    </citation>
    <scope>NUCLEOTIDE SEQUENCE [LARGE SCALE GENOMIC DNA]</scope>
    <source>
        <strain evidence="7 8">CLA-JM-H11</strain>
    </source>
</reference>
<gene>
    <name evidence="7" type="ORF">WMO24_12315</name>
</gene>
<dbReference type="Pfam" id="PF06580">
    <property type="entry name" value="His_kinase"/>
    <property type="match status" value="1"/>
</dbReference>
<keyword evidence="4 7" id="KW-0418">Kinase</keyword>
<dbReference type="InterPro" id="IPR036890">
    <property type="entry name" value="HATPase_C_sf"/>
</dbReference>
<keyword evidence="8" id="KW-1185">Reference proteome</keyword>
<dbReference type="PROSITE" id="PS50885">
    <property type="entry name" value="HAMP"/>
    <property type="match status" value="1"/>
</dbReference>
<evidence type="ECO:0000256" key="1">
    <source>
        <dbReference type="ARBA" id="ARBA00004370"/>
    </source>
</evidence>
<comment type="caution">
    <text evidence="7">The sequence shown here is derived from an EMBL/GenBank/DDBJ whole genome shotgun (WGS) entry which is preliminary data.</text>
</comment>
<evidence type="ECO:0000259" key="6">
    <source>
        <dbReference type="PROSITE" id="PS50885"/>
    </source>
</evidence>
<dbReference type="Pfam" id="PF02518">
    <property type="entry name" value="HATPase_c"/>
    <property type="match status" value="1"/>
</dbReference>
<keyword evidence="5" id="KW-0472">Membrane</keyword>
<dbReference type="SMART" id="SM00387">
    <property type="entry name" value="HATPase_c"/>
    <property type="match status" value="1"/>
</dbReference>
<dbReference type="Gene3D" id="6.10.340.10">
    <property type="match status" value="1"/>
</dbReference>
<dbReference type="PANTHER" id="PTHR34220:SF7">
    <property type="entry name" value="SENSOR HISTIDINE KINASE YPDA"/>
    <property type="match status" value="1"/>
</dbReference>
<sequence length="598" mass="67336">MKNKLRACWRSLLLDVSLRGKLLCIFFLLLVLPLGAFTLYAFHRINTVIEEQTFSASQKAFEDTHTALEDLFGRLAQVSDILTMDPTLYALASGDANTTSYIQRLEDRNRISTTFFYLRSMSGVDRIRLYVNNDYLYTNSTDIVSLQSVRGSRWLEPFQNGSVACWFGPSDFSDQPESEQQWYSLMRLIYDPSSVQKPLAILRIDIAADRVDAAVSRSTITQNGAVLLLDDGQILTSSSPDRAEQLSGSLPAAFSDGWTEVNTSLGRFHVQSMILEDCGWTLAAALPRDDIFRTSRELRLEMLVVVLLLTAAAYFLAYRLSHSIARRLYRLNDTMHAVEHGDVSARVEPQGRDEIGQLMRSFSNMMTRIDTLMDEKLEQGQQIKALELKALQAQINPHFLYNSLDLINCTAIASNVPQISRMVNALARFYRLSLSRGREVIPLSDELKHAQLYVEIQNMRFENRVQVKWEIERGVEQCSIIKIVLQPIIENAVIHGIFEREDKTGCLRIAAHRQQDDLIITVEDNGVGMDEATRVANFSADASSANTKGGYGVRNINARLHLAYGPEYGLFCESEIGHGTCVTIRIPAQTCPSPDSEH</sequence>
<dbReference type="GO" id="GO:0004673">
    <property type="term" value="F:protein histidine kinase activity"/>
    <property type="evidence" value="ECO:0007669"/>
    <property type="project" value="UniProtKB-EC"/>
</dbReference>
<evidence type="ECO:0000313" key="8">
    <source>
        <dbReference type="Proteomes" id="UP001477672"/>
    </source>
</evidence>
<dbReference type="InterPro" id="IPR003660">
    <property type="entry name" value="HAMP_dom"/>
</dbReference>
<evidence type="ECO:0000256" key="4">
    <source>
        <dbReference type="ARBA" id="ARBA00022777"/>
    </source>
</evidence>
<feature type="transmembrane region" description="Helical" evidence="5">
    <location>
        <begin position="21"/>
        <end position="42"/>
    </location>
</feature>
<proteinExistence type="predicted"/>
<dbReference type="Proteomes" id="UP001477672">
    <property type="component" value="Unassembled WGS sequence"/>
</dbReference>
<dbReference type="InterPro" id="IPR010559">
    <property type="entry name" value="Sig_transdc_His_kin_internal"/>
</dbReference>
<dbReference type="RefSeq" id="WP_349216721.1">
    <property type="nucleotide sequence ID" value="NZ_JBBMFA010000103.1"/>
</dbReference>
<keyword evidence="5" id="KW-1133">Transmembrane helix</keyword>
<dbReference type="SUPFAM" id="SSF55874">
    <property type="entry name" value="ATPase domain of HSP90 chaperone/DNA topoisomerase II/histidine kinase"/>
    <property type="match status" value="1"/>
</dbReference>
<dbReference type="CDD" id="cd06225">
    <property type="entry name" value="HAMP"/>
    <property type="match status" value="1"/>
</dbReference>
<dbReference type="Pfam" id="PF00672">
    <property type="entry name" value="HAMP"/>
    <property type="match status" value="1"/>
</dbReference>
<dbReference type="Gene3D" id="3.30.565.10">
    <property type="entry name" value="Histidine kinase-like ATPase, C-terminal domain"/>
    <property type="match status" value="1"/>
</dbReference>
<evidence type="ECO:0000313" key="7">
    <source>
        <dbReference type="EMBL" id="MEQ2521207.1"/>
    </source>
</evidence>
<evidence type="ECO:0000256" key="3">
    <source>
        <dbReference type="ARBA" id="ARBA00022679"/>
    </source>
</evidence>
<dbReference type="EC" id="2.7.13.3" evidence="7"/>
<dbReference type="SMART" id="SM00304">
    <property type="entry name" value="HAMP"/>
    <property type="match status" value="1"/>
</dbReference>
<protein>
    <submittedName>
        <fullName evidence="7">Sensor histidine kinase</fullName>
        <ecNumber evidence="7">2.7.13.3</ecNumber>
    </submittedName>
</protein>
<evidence type="ECO:0000256" key="5">
    <source>
        <dbReference type="SAM" id="Phobius"/>
    </source>
</evidence>
<keyword evidence="5" id="KW-0812">Transmembrane</keyword>
<dbReference type="SUPFAM" id="SSF158472">
    <property type="entry name" value="HAMP domain-like"/>
    <property type="match status" value="1"/>
</dbReference>
<evidence type="ECO:0000256" key="2">
    <source>
        <dbReference type="ARBA" id="ARBA00022553"/>
    </source>
</evidence>
<comment type="subcellular location">
    <subcellularLocation>
        <location evidence="1">Membrane</location>
    </subcellularLocation>
</comment>
<feature type="domain" description="HAMP" evidence="6">
    <location>
        <begin position="322"/>
        <end position="374"/>
    </location>
</feature>
<organism evidence="7 8">
    <name type="scientific">Ruthenibacterium intestinale</name>
    <dbReference type="NCBI Taxonomy" id="3133163"/>
    <lineage>
        <taxon>Bacteria</taxon>
        <taxon>Bacillati</taxon>
        <taxon>Bacillota</taxon>
        <taxon>Clostridia</taxon>
        <taxon>Eubacteriales</taxon>
        <taxon>Oscillospiraceae</taxon>
        <taxon>Ruthenibacterium</taxon>
    </lineage>
</organism>
<name>A0ABV1GHT2_9FIRM</name>
<dbReference type="InterPro" id="IPR003594">
    <property type="entry name" value="HATPase_dom"/>
</dbReference>